<gene>
    <name evidence="1" type="ORF">LCGC14_2572580</name>
</gene>
<evidence type="ECO:0000313" key="1">
    <source>
        <dbReference type="EMBL" id="KKL08765.1"/>
    </source>
</evidence>
<dbReference type="EMBL" id="LAZR01042747">
    <property type="protein sequence ID" value="KKL08765.1"/>
    <property type="molecule type" value="Genomic_DNA"/>
</dbReference>
<proteinExistence type="predicted"/>
<dbReference type="AlphaFoldDB" id="A0A0F9AH85"/>
<reference evidence="1" key="1">
    <citation type="journal article" date="2015" name="Nature">
        <title>Complex archaea that bridge the gap between prokaryotes and eukaryotes.</title>
        <authorList>
            <person name="Spang A."/>
            <person name="Saw J.H."/>
            <person name="Jorgensen S.L."/>
            <person name="Zaremba-Niedzwiedzka K."/>
            <person name="Martijn J."/>
            <person name="Lind A.E."/>
            <person name="van Eijk R."/>
            <person name="Schleper C."/>
            <person name="Guy L."/>
            <person name="Ettema T.J."/>
        </authorList>
    </citation>
    <scope>NUCLEOTIDE SEQUENCE</scope>
</reference>
<protein>
    <submittedName>
        <fullName evidence="1">Uncharacterized protein</fullName>
    </submittedName>
</protein>
<accession>A0A0F9AH85</accession>
<comment type="caution">
    <text evidence="1">The sequence shown here is derived from an EMBL/GenBank/DDBJ whole genome shotgun (WGS) entry which is preliminary data.</text>
</comment>
<name>A0A0F9AH85_9ZZZZ</name>
<feature type="non-terminal residue" evidence="1">
    <location>
        <position position="184"/>
    </location>
</feature>
<sequence>MTEMITTTDKRVQDIMVNMRRRVQLDRDKQDQIKENWKEIRRLGFGFAEGVSPPSVLDYEEGRMLHEILPDGAWKGQRCFIIGGGDSLRGFDFSKLKNELVIGINRAYEKIDCTINFSMDHTLYEWITNGKLGDTARNKFDEFRGIPVWLDSVGYDYPQGIYIVNQIPKNNMGRSLKDGIRSGS</sequence>
<organism evidence="1">
    <name type="scientific">marine sediment metagenome</name>
    <dbReference type="NCBI Taxonomy" id="412755"/>
    <lineage>
        <taxon>unclassified sequences</taxon>
        <taxon>metagenomes</taxon>
        <taxon>ecological metagenomes</taxon>
    </lineage>
</organism>